<organism evidence="1 2">
    <name type="scientific">Klenkia soli</name>
    <dbReference type="NCBI Taxonomy" id="1052260"/>
    <lineage>
        <taxon>Bacteria</taxon>
        <taxon>Bacillati</taxon>
        <taxon>Actinomycetota</taxon>
        <taxon>Actinomycetes</taxon>
        <taxon>Geodermatophilales</taxon>
        <taxon>Geodermatophilaceae</taxon>
        <taxon>Klenkia</taxon>
    </lineage>
</organism>
<sequence length="79" mass="8680">MCGDLVISRLVGMENVSNGPEIARVLRQLRLAVFRGDVEVDAARLDSWPPGARLALDQCARRAQARGHRFVVRATPRAA</sequence>
<dbReference type="EMBL" id="FNIR01000005">
    <property type="protein sequence ID" value="SDO40336.1"/>
    <property type="molecule type" value="Genomic_DNA"/>
</dbReference>
<reference evidence="2" key="1">
    <citation type="submission" date="2016-10" db="EMBL/GenBank/DDBJ databases">
        <authorList>
            <person name="Varghese N."/>
            <person name="Submissions S."/>
        </authorList>
    </citation>
    <scope>NUCLEOTIDE SEQUENCE [LARGE SCALE GENOMIC DNA]</scope>
    <source>
        <strain evidence="2">DSM 45843</strain>
    </source>
</reference>
<proteinExistence type="predicted"/>
<keyword evidence="2" id="KW-1185">Reference proteome</keyword>
<dbReference type="Proteomes" id="UP000199088">
    <property type="component" value="Unassembled WGS sequence"/>
</dbReference>
<protein>
    <submittedName>
        <fullName evidence="1">Uncharacterized protein</fullName>
    </submittedName>
</protein>
<gene>
    <name evidence="1" type="ORF">SAMN05660199_01909</name>
</gene>
<name>A0A1H0J9E7_9ACTN</name>
<dbReference type="AlphaFoldDB" id="A0A1H0J9E7"/>
<evidence type="ECO:0000313" key="1">
    <source>
        <dbReference type="EMBL" id="SDO40336.1"/>
    </source>
</evidence>
<accession>A0A1H0J9E7</accession>
<evidence type="ECO:0000313" key="2">
    <source>
        <dbReference type="Proteomes" id="UP000199088"/>
    </source>
</evidence>